<feature type="region of interest" description="Disordered" evidence="1">
    <location>
        <begin position="1"/>
        <end position="23"/>
    </location>
</feature>
<evidence type="ECO:0000256" key="1">
    <source>
        <dbReference type="SAM" id="MobiDB-lite"/>
    </source>
</evidence>
<evidence type="ECO:0000313" key="2">
    <source>
        <dbReference type="EMBL" id="KAK5957802.1"/>
    </source>
</evidence>
<dbReference type="AlphaFoldDB" id="A0AAN8IS52"/>
<dbReference type="EMBL" id="JAKLMC020000002">
    <property type="protein sequence ID" value="KAK5957802.1"/>
    <property type="molecule type" value="Genomic_DNA"/>
</dbReference>
<feature type="region of interest" description="Disordered" evidence="1">
    <location>
        <begin position="67"/>
        <end position="88"/>
    </location>
</feature>
<name>A0AAN8IS52_9EURO</name>
<comment type="caution">
    <text evidence="2">The sequence shown here is derived from an EMBL/GenBank/DDBJ whole genome shotgun (WGS) entry which is preliminary data.</text>
</comment>
<evidence type="ECO:0000313" key="3">
    <source>
        <dbReference type="Proteomes" id="UP001316803"/>
    </source>
</evidence>
<protein>
    <submittedName>
        <fullName evidence="2">Uncharacterized protein</fullName>
    </submittedName>
</protein>
<feature type="compositionally biased region" description="Polar residues" evidence="1">
    <location>
        <begin position="1"/>
        <end position="14"/>
    </location>
</feature>
<proteinExistence type="predicted"/>
<reference evidence="2 3" key="1">
    <citation type="submission" date="2022-12" db="EMBL/GenBank/DDBJ databases">
        <title>Genomic features and morphological characterization of a novel Knufia sp. strain isolated from spacecraft assembly facility.</title>
        <authorList>
            <person name="Teixeira M."/>
            <person name="Chander A.M."/>
            <person name="Stajich J.E."/>
            <person name="Venkateswaran K."/>
        </authorList>
    </citation>
    <scope>NUCLEOTIDE SEQUENCE [LARGE SCALE GENOMIC DNA]</scope>
    <source>
        <strain evidence="2 3">FJI-L2-BK-P2</strain>
    </source>
</reference>
<organism evidence="2 3">
    <name type="scientific">Knufia fluminis</name>
    <dbReference type="NCBI Taxonomy" id="191047"/>
    <lineage>
        <taxon>Eukaryota</taxon>
        <taxon>Fungi</taxon>
        <taxon>Dikarya</taxon>
        <taxon>Ascomycota</taxon>
        <taxon>Pezizomycotina</taxon>
        <taxon>Eurotiomycetes</taxon>
        <taxon>Chaetothyriomycetidae</taxon>
        <taxon>Chaetothyriales</taxon>
        <taxon>Trichomeriaceae</taxon>
        <taxon>Knufia</taxon>
    </lineage>
</organism>
<sequence>MSSSENAQKQSANKATEKSEGEMTDYQYLKSWGGMKNFALSYGEKPTPEGFHNAKVILGTFREDDPGSAAGRWYKSEKEAGRQPTLTD</sequence>
<dbReference type="Proteomes" id="UP001316803">
    <property type="component" value="Unassembled WGS sequence"/>
</dbReference>
<keyword evidence="3" id="KW-1185">Reference proteome</keyword>
<gene>
    <name evidence="2" type="ORF">OHC33_000991</name>
</gene>
<accession>A0AAN8IS52</accession>